<gene>
    <name evidence="1" type="ORF">L227DRAFT_652667</name>
</gene>
<sequence>MPRYIPPEITDDVISAAALTDIIGFPDTHTLAMCALVCRTWLPRSRAKLFETIYIGNQRRYNLLVERVLHSETMSRYLASVNVLCIYEDKRHNQFLSSIGGRPFLVEFAGKLPGLRQLIVSGIDWTHQRPSVRWHLPLSHFRTITTLRLENSIFFSFNDVRRILTALPLLSNLATSYLTWHTVSQALHLQMTPHPVRTYWPELHTLSISYGLGDPRNCAETFLKWITAALGGSAIKVLTYGFYSGLPLAGLLREAVVAFMGCVRQSVTYLDVTFDDSLSLSGFVVLEHLSLSFGDSYGNWENVASVLQDVSLKTLHSVHLYNVDTQRKLNLWSDSDLLHFDHDTLEALDRILSREPFDRLKEVIFEVYAHEQDQEEVLRAHATRCLPELHKRKILRLTFHGLMQRLEVDGEH</sequence>
<dbReference type="Proteomes" id="UP000313359">
    <property type="component" value="Unassembled WGS sequence"/>
</dbReference>
<dbReference type="EMBL" id="ML122262">
    <property type="protein sequence ID" value="RPD61402.1"/>
    <property type="molecule type" value="Genomic_DNA"/>
</dbReference>
<accession>A0A5C2SC69</accession>
<proteinExistence type="predicted"/>
<keyword evidence="2" id="KW-1185">Reference proteome</keyword>
<evidence type="ECO:0000313" key="2">
    <source>
        <dbReference type="Proteomes" id="UP000313359"/>
    </source>
</evidence>
<evidence type="ECO:0000313" key="1">
    <source>
        <dbReference type="EMBL" id="RPD61402.1"/>
    </source>
</evidence>
<dbReference type="OrthoDB" id="2752690at2759"/>
<organism evidence="1 2">
    <name type="scientific">Lentinus tigrinus ALCF2SS1-6</name>
    <dbReference type="NCBI Taxonomy" id="1328759"/>
    <lineage>
        <taxon>Eukaryota</taxon>
        <taxon>Fungi</taxon>
        <taxon>Dikarya</taxon>
        <taxon>Basidiomycota</taxon>
        <taxon>Agaricomycotina</taxon>
        <taxon>Agaricomycetes</taxon>
        <taxon>Polyporales</taxon>
        <taxon>Polyporaceae</taxon>
        <taxon>Lentinus</taxon>
    </lineage>
</organism>
<name>A0A5C2SC69_9APHY</name>
<dbReference type="AlphaFoldDB" id="A0A5C2SC69"/>
<reference evidence="1" key="1">
    <citation type="journal article" date="2018" name="Genome Biol. Evol.">
        <title>Genomics and development of Lentinus tigrinus, a white-rot wood-decaying mushroom with dimorphic fruiting bodies.</title>
        <authorList>
            <person name="Wu B."/>
            <person name="Xu Z."/>
            <person name="Knudson A."/>
            <person name="Carlson A."/>
            <person name="Chen N."/>
            <person name="Kovaka S."/>
            <person name="LaButti K."/>
            <person name="Lipzen A."/>
            <person name="Pennachio C."/>
            <person name="Riley R."/>
            <person name="Schakwitz W."/>
            <person name="Umezawa K."/>
            <person name="Ohm R.A."/>
            <person name="Grigoriev I.V."/>
            <person name="Nagy L.G."/>
            <person name="Gibbons J."/>
            <person name="Hibbett D."/>
        </authorList>
    </citation>
    <scope>NUCLEOTIDE SEQUENCE [LARGE SCALE GENOMIC DNA]</scope>
    <source>
        <strain evidence="1">ALCF2SS1-6</strain>
    </source>
</reference>
<protein>
    <recommendedName>
        <fullName evidence="3">F-box domain-containing protein</fullName>
    </recommendedName>
</protein>
<evidence type="ECO:0008006" key="3">
    <source>
        <dbReference type="Google" id="ProtNLM"/>
    </source>
</evidence>